<dbReference type="InterPro" id="IPR001781">
    <property type="entry name" value="Znf_LIM"/>
</dbReference>
<dbReference type="SUPFAM" id="SSF57716">
    <property type="entry name" value="Glucocorticoid receptor-like (DNA-binding domain)"/>
    <property type="match status" value="2"/>
</dbReference>
<keyword evidence="1 4" id="KW-0479">Metal-binding</keyword>
<gene>
    <name evidence="6" type="primary">LDB3_1</name>
    <name evidence="6" type="ORF">DERP_001788</name>
</gene>
<dbReference type="PROSITE" id="PS50023">
    <property type="entry name" value="LIM_DOMAIN_2"/>
    <property type="match status" value="1"/>
</dbReference>
<evidence type="ECO:0000313" key="6">
    <source>
        <dbReference type="EMBL" id="KAH9419955.1"/>
    </source>
</evidence>
<dbReference type="PANTHER" id="PTHR24214">
    <property type="entry name" value="PDZ AND LIM DOMAIN PROTEIN ZASP"/>
    <property type="match status" value="1"/>
</dbReference>
<accession>A0ABQ8JBY9</accession>
<sequence>MHWAKKWHPECFTCTHCRKPFGNSEFYLEDSFPYCEKDWNDLFTTKCVSCGYPIAAGDRWVEALNQNYHSNCFRCTVCHNNLEGQSFFAKGGRPYCKAHAR</sequence>
<evidence type="ECO:0000256" key="3">
    <source>
        <dbReference type="ARBA" id="ARBA00023038"/>
    </source>
</evidence>
<protein>
    <submittedName>
        <fullName evidence="6">LIM domain-binding protein 3</fullName>
    </submittedName>
</protein>
<evidence type="ECO:0000313" key="7">
    <source>
        <dbReference type="Proteomes" id="UP000887458"/>
    </source>
</evidence>
<dbReference type="PROSITE" id="PS00478">
    <property type="entry name" value="LIM_DOMAIN_1"/>
    <property type="match status" value="1"/>
</dbReference>
<dbReference type="Proteomes" id="UP000887458">
    <property type="component" value="Unassembled WGS sequence"/>
</dbReference>
<evidence type="ECO:0000256" key="2">
    <source>
        <dbReference type="ARBA" id="ARBA00022833"/>
    </source>
</evidence>
<keyword evidence="7" id="KW-1185">Reference proteome</keyword>
<reference evidence="6 7" key="2">
    <citation type="journal article" date="2022" name="Mol. Biol. Evol.">
        <title>Comparative Genomics Reveals Insights into the Divergent Evolution of Astigmatic Mites and Household Pest Adaptations.</title>
        <authorList>
            <person name="Xiong Q."/>
            <person name="Wan A.T."/>
            <person name="Liu X."/>
            <person name="Fung C.S."/>
            <person name="Xiao X."/>
            <person name="Malainual N."/>
            <person name="Hou J."/>
            <person name="Wang L."/>
            <person name="Wang M."/>
            <person name="Yang K.Y."/>
            <person name="Cui Y."/>
            <person name="Leung E.L."/>
            <person name="Nong W."/>
            <person name="Shin S.K."/>
            <person name="Au S.W."/>
            <person name="Jeong K.Y."/>
            <person name="Chew F.T."/>
            <person name="Hui J.H."/>
            <person name="Leung T.F."/>
            <person name="Tungtrongchitr A."/>
            <person name="Zhong N."/>
            <person name="Liu Z."/>
            <person name="Tsui S.K."/>
        </authorList>
    </citation>
    <scope>NUCLEOTIDE SEQUENCE [LARGE SCALE GENOMIC DNA]</scope>
    <source>
        <strain evidence="6">Derp</strain>
    </source>
</reference>
<evidence type="ECO:0000256" key="1">
    <source>
        <dbReference type="ARBA" id="ARBA00022723"/>
    </source>
</evidence>
<keyword evidence="2 4" id="KW-0862">Zinc</keyword>
<keyword evidence="3 4" id="KW-0440">LIM domain</keyword>
<feature type="domain" description="LIM zinc-binding" evidence="5">
    <location>
        <begin position="45"/>
        <end position="101"/>
    </location>
</feature>
<dbReference type="EMBL" id="NJHN03000054">
    <property type="protein sequence ID" value="KAH9419955.1"/>
    <property type="molecule type" value="Genomic_DNA"/>
</dbReference>
<reference evidence="6 7" key="1">
    <citation type="journal article" date="2018" name="J. Allergy Clin. Immunol.">
        <title>High-quality assembly of Dermatophagoides pteronyssinus genome and transcriptome reveals a wide range of novel allergens.</title>
        <authorList>
            <person name="Liu X.Y."/>
            <person name="Yang K.Y."/>
            <person name="Wang M.Q."/>
            <person name="Kwok J.S."/>
            <person name="Zeng X."/>
            <person name="Yang Z."/>
            <person name="Xiao X.J."/>
            <person name="Lau C.P."/>
            <person name="Li Y."/>
            <person name="Huang Z.M."/>
            <person name="Ba J.G."/>
            <person name="Yim A.K."/>
            <person name="Ouyang C.Y."/>
            <person name="Ngai S.M."/>
            <person name="Chan T.F."/>
            <person name="Leung E.L."/>
            <person name="Liu L."/>
            <person name="Liu Z.G."/>
            <person name="Tsui S.K."/>
        </authorList>
    </citation>
    <scope>NUCLEOTIDE SEQUENCE [LARGE SCALE GENOMIC DNA]</scope>
    <source>
        <strain evidence="6">Derp</strain>
    </source>
</reference>
<dbReference type="Gene3D" id="2.10.110.10">
    <property type="entry name" value="Cysteine Rich Protein"/>
    <property type="match status" value="2"/>
</dbReference>
<dbReference type="SMART" id="SM00132">
    <property type="entry name" value="LIM"/>
    <property type="match status" value="2"/>
</dbReference>
<proteinExistence type="predicted"/>
<dbReference type="InterPro" id="IPR050604">
    <property type="entry name" value="PDZ-LIM_domain"/>
</dbReference>
<name>A0ABQ8JBY9_DERPT</name>
<dbReference type="PANTHER" id="PTHR24214:SF38">
    <property type="entry name" value="PDZ AND LIM DOMAIN PROTEIN ZASP-RELATED"/>
    <property type="match status" value="1"/>
</dbReference>
<evidence type="ECO:0000256" key="4">
    <source>
        <dbReference type="PROSITE-ProRule" id="PRU00125"/>
    </source>
</evidence>
<dbReference type="Pfam" id="PF00412">
    <property type="entry name" value="LIM"/>
    <property type="match status" value="2"/>
</dbReference>
<evidence type="ECO:0000259" key="5">
    <source>
        <dbReference type="PROSITE" id="PS50023"/>
    </source>
</evidence>
<organism evidence="6 7">
    <name type="scientific">Dermatophagoides pteronyssinus</name>
    <name type="common">European house dust mite</name>
    <dbReference type="NCBI Taxonomy" id="6956"/>
    <lineage>
        <taxon>Eukaryota</taxon>
        <taxon>Metazoa</taxon>
        <taxon>Ecdysozoa</taxon>
        <taxon>Arthropoda</taxon>
        <taxon>Chelicerata</taxon>
        <taxon>Arachnida</taxon>
        <taxon>Acari</taxon>
        <taxon>Acariformes</taxon>
        <taxon>Sarcoptiformes</taxon>
        <taxon>Astigmata</taxon>
        <taxon>Psoroptidia</taxon>
        <taxon>Analgoidea</taxon>
        <taxon>Pyroglyphidae</taxon>
        <taxon>Dermatophagoidinae</taxon>
        <taxon>Dermatophagoides</taxon>
    </lineage>
</organism>
<comment type="caution">
    <text evidence="6">The sequence shown here is derived from an EMBL/GenBank/DDBJ whole genome shotgun (WGS) entry which is preliminary data.</text>
</comment>